<proteinExistence type="predicted"/>
<dbReference type="Gramene" id="Os11t0506400-00">
    <property type="protein sequence ID" value="Os11t0506400-00"/>
    <property type="gene ID" value="Os11g0506400"/>
</dbReference>
<reference evidence="2" key="1">
    <citation type="journal article" date="2005" name="Nature">
        <title>The map-based sequence of the rice genome.</title>
        <authorList>
            <consortium name="International rice genome sequencing project (IRGSP)"/>
            <person name="Matsumoto T."/>
            <person name="Wu J."/>
            <person name="Kanamori H."/>
            <person name="Katayose Y."/>
            <person name="Fujisawa M."/>
            <person name="Namiki N."/>
            <person name="Mizuno H."/>
            <person name="Yamamoto K."/>
            <person name="Antonio B.A."/>
            <person name="Baba T."/>
            <person name="Sakata K."/>
            <person name="Nagamura Y."/>
            <person name="Aoki H."/>
            <person name="Arikawa K."/>
            <person name="Arita K."/>
            <person name="Bito T."/>
            <person name="Chiden Y."/>
            <person name="Fujitsuka N."/>
            <person name="Fukunaka R."/>
            <person name="Hamada M."/>
            <person name="Harada C."/>
            <person name="Hayashi A."/>
            <person name="Hijishita S."/>
            <person name="Honda M."/>
            <person name="Hosokawa S."/>
            <person name="Ichikawa Y."/>
            <person name="Idonuma A."/>
            <person name="Iijima M."/>
            <person name="Ikeda M."/>
            <person name="Ikeno M."/>
            <person name="Ito K."/>
            <person name="Ito S."/>
            <person name="Ito T."/>
            <person name="Ito Y."/>
            <person name="Ito Y."/>
            <person name="Iwabuchi A."/>
            <person name="Kamiya K."/>
            <person name="Karasawa W."/>
            <person name="Kurita K."/>
            <person name="Katagiri S."/>
            <person name="Kikuta A."/>
            <person name="Kobayashi H."/>
            <person name="Kobayashi N."/>
            <person name="Machita K."/>
            <person name="Maehara T."/>
            <person name="Masukawa M."/>
            <person name="Mizubayashi T."/>
            <person name="Mukai Y."/>
            <person name="Nagasaki H."/>
            <person name="Nagata Y."/>
            <person name="Naito S."/>
            <person name="Nakashima M."/>
            <person name="Nakama Y."/>
            <person name="Nakamichi Y."/>
            <person name="Nakamura M."/>
            <person name="Meguro A."/>
            <person name="Negishi M."/>
            <person name="Ohta I."/>
            <person name="Ohta T."/>
            <person name="Okamoto M."/>
            <person name="Ono N."/>
            <person name="Saji S."/>
            <person name="Sakaguchi M."/>
            <person name="Sakai K."/>
            <person name="Shibata M."/>
            <person name="Shimokawa T."/>
            <person name="Song J."/>
            <person name="Takazaki Y."/>
            <person name="Terasawa K."/>
            <person name="Tsugane M."/>
            <person name="Tsuji K."/>
            <person name="Ueda S."/>
            <person name="Waki K."/>
            <person name="Yamagata H."/>
            <person name="Yamamoto M."/>
            <person name="Yamamoto S."/>
            <person name="Yamane H."/>
            <person name="Yoshiki S."/>
            <person name="Yoshihara R."/>
            <person name="Yukawa K."/>
            <person name="Zhong H."/>
            <person name="Yano M."/>
            <person name="Yuan Q."/>
            <person name="Ouyang S."/>
            <person name="Liu J."/>
            <person name="Jones K.M."/>
            <person name="Gansberger K."/>
            <person name="Moffat K."/>
            <person name="Hill J."/>
            <person name="Bera J."/>
            <person name="Fadrosh D."/>
            <person name="Jin S."/>
            <person name="Johri S."/>
            <person name="Kim M."/>
            <person name="Overton L."/>
            <person name="Reardon M."/>
            <person name="Tsitrin T."/>
            <person name="Vuong H."/>
            <person name="Weaver B."/>
            <person name="Ciecko A."/>
            <person name="Tallon L."/>
            <person name="Jackson J."/>
            <person name="Pai G."/>
            <person name="Aken S.V."/>
            <person name="Utterback T."/>
            <person name="Reidmuller S."/>
            <person name="Feldblyum T."/>
            <person name="Hsiao J."/>
            <person name="Zismann V."/>
            <person name="Iobst S."/>
            <person name="de Vazeille A.R."/>
            <person name="Buell C.R."/>
            <person name="Ying K."/>
            <person name="Li Y."/>
            <person name="Lu T."/>
            <person name="Huang Y."/>
            <person name="Zhao Q."/>
            <person name="Feng Q."/>
            <person name="Zhang L."/>
            <person name="Zhu J."/>
            <person name="Weng Q."/>
            <person name="Mu J."/>
            <person name="Lu Y."/>
            <person name="Fan D."/>
            <person name="Liu Y."/>
            <person name="Guan J."/>
            <person name="Zhang Y."/>
            <person name="Yu S."/>
            <person name="Liu X."/>
            <person name="Zhang Y."/>
            <person name="Hong G."/>
            <person name="Han B."/>
            <person name="Choisne N."/>
            <person name="Demange N."/>
            <person name="Orjeda G."/>
            <person name="Samain S."/>
            <person name="Cattolico L."/>
            <person name="Pelletier E."/>
            <person name="Couloux A."/>
            <person name="Segurens B."/>
            <person name="Wincker P."/>
            <person name="D'Hont A."/>
            <person name="Scarpelli C."/>
            <person name="Weissenbach J."/>
            <person name="Salanoubat M."/>
            <person name="Quetier F."/>
            <person name="Yu Y."/>
            <person name="Kim H.R."/>
            <person name="Rambo T."/>
            <person name="Currie J."/>
            <person name="Collura K."/>
            <person name="Luo M."/>
            <person name="Yang T."/>
            <person name="Ammiraju J.S.S."/>
            <person name="Engler F."/>
            <person name="Soderlund C."/>
            <person name="Wing R.A."/>
            <person name="Palmer L.E."/>
            <person name="de la Bastide M."/>
            <person name="Spiegel L."/>
            <person name="Nascimento L."/>
            <person name="Zutavern T."/>
            <person name="O'Shaughnessy A."/>
            <person name="Dike S."/>
            <person name="Dedhia N."/>
            <person name="Preston R."/>
            <person name="Balija V."/>
            <person name="McCombie W.R."/>
            <person name="Chow T."/>
            <person name="Chen H."/>
            <person name="Chung M."/>
            <person name="Chen C."/>
            <person name="Shaw J."/>
            <person name="Wu H."/>
            <person name="Hsiao K."/>
            <person name="Chao Y."/>
            <person name="Chu M."/>
            <person name="Cheng C."/>
            <person name="Hour A."/>
            <person name="Lee P."/>
            <person name="Lin S."/>
            <person name="Lin Y."/>
            <person name="Liou J."/>
            <person name="Liu S."/>
            <person name="Hsing Y."/>
            <person name="Raghuvanshi S."/>
            <person name="Mohanty A."/>
            <person name="Bharti A.K."/>
            <person name="Gaur A."/>
            <person name="Gupta V."/>
            <person name="Kumar D."/>
            <person name="Ravi V."/>
            <person name="Vij S."/>
            <person name="Kapur A."/>
            <person name="Khurana P."/>
            <person name="Khurana P."/>
            <person name="Khurana J.P."/>
            <person name="Tyagi A.K."/>
            <person name="Gaikwad K."/>
            <person name="Singh A."/>
            <person name="Dalal V."/>
            <person name="Srivastava S."/>
            <person name="Dixit A."/>
            <person name="Pal A.K."/>
            <person name="Ghazi I.A."/>
            <person name="Yadav M."/>
            <person name="Pandit A."/>
            <person name="Bhargava A."/>
            <person name="Sureshbabu K."/>
            <person name="Batra K."/>
            <person name="Sharma T.R."/>
            <person name="Mohapatra T."/>
            <person name="Singh N.K."/>
            <person name="Messing J."/>
            <person name="Nelson A.B."/>
            <person name="Fuks G."/>
            <person name="Kavchok S."/>
            <person name="Keizer G."/>
            <person name="Linton E."/>
            <person name="Llaca V."/>
            <person name="Song R."/>
            <person name="Tanyolac B."/>
            <person name="Young S."/>
            <person name="Ho-Il K."/>
            <person name="Hahn J.H."/>
            <person name="Sangsakoo G."/>
            <person name="Vanavichit A."/>
            <person name="de Mattos Luiz.A.T."/>
            <person name="Zimmer P.D."/>
            <person name="Malone G."/>
            <person name="Dellagostin O."/>
            <person name="de Oliveira A.C."/>
            <person name="Bevan M."/>
            <person name="Bancroft I."/>
            <person name="Minx P."/>
            <person name="Cordum H."/>
            <person name="Wilson R."/>
            <person name="Cheng Z."/>
            <person name="Jin W."/>
            <person name="Jiang J."/>
            <person name="Leong S.A."/>
            <person name="Iwama H."/>
            <person name="Gojobori T."/>
            <person name="Itoh T."/>
            <person name="Niimura Y."/>
            <person name="Fujii Y."/>
            <person name="Habara T."/>
            <person name="Sakai H."/>
            <person name="Sato Y."/>
            <person name="Wilson G."/>
            <person name="Kumar K."/>
            <person name="McCouch S."/>
            <person name="Juretic N."/>
            <person name="Hoen D."/>
            <person name="Wright S."/>
            <person name="Bruskiewich R."/>
            <person name="Bureau T."/>
            <person name="Miyao A."/>
            <person name="Hirochika H."/>
            <person name="Nishikawa T."/>
            <person name="Kadowaki K."/>
            <person name="Sugiura M."/>
            <person name="Burr B."/>
            <person name="Sasaki T."/>
        </authorList>
    </citation>
    <scope>NUCLEOTIDE SEQUENCE [LARGE SCALE GENOMIC DNA]</scope>
    <source>
        <strain evidence="2">cv. Nipponbare</strain>
    </source>
</reference>
<sequence>MASPLTPSPVMSCPMHEERLTNEEVDKMIHQIDGGKRINYKVFVSKFITKNKTSNVINIYIKK</sequence>
<reference evidence="1 2" key="2">
    <citation type="journal article" date="2013" name="Plant Cell Physiol.">
        <title>Rice Annotation Project Database (RAP-DB): an integrative and interactive database for rice genomics.</title>
        <authorList>
            <person name="Sakai H."/>
            <person name="Lee S.S."/>
            <person name="Tanaka T."/>
            <person name="Numa H."/>
            <person name="Kim J."/>
            <person name="Kawahara Y."/>
            <person name="Wakimoto H."/>
            <person name="Yang C.C."/>
            <person name="Iwamoto M."/>
            <person name="Abe T."/>
            <person name="Yamada Y."/>
            <person name="Muto A."/>
            <person name="Inokuchi H."/>
            <person name="Ikemura T."/>
            <person name="Matsumoto T."/>
            <person name="Sasaki T."/>
            <person name="Itoh T."/>
        </authorList>
    </citation>
    <scope>NUCLEOTIDE SEQUENCE [LARGE SCALE GENOMIC DNA]</scope>
    <source>
        <strain evidence="2">cv. Nipponbare</strain>
    </source>
</reference>
<dbReference type="PaxDb" id="39947-A0A0P0Y2M7"/>
<organism evidence="1 2">
    <name type="scientific">Oryza sativa subsp. japonica</name>
    <name type="common">Rice</name>
    <dbReference type="NCBI Taxonomy" id="39947"/>
    <lineage>
        <taxon>Eukaryota</taxon>
        <taxon>Viridiplantae</taxon>
        <taxon>Streptophyta</taxon>
        <taxon>Embryophyta</taxon>
        <taxon>Tracheophyta</taxon>
        <taxon>Spermatophyta</taxon>
        <taxon>Magnoliopsida</taxon>
        <taxon>Liliopsida</taxon>
        <taxon>Poales</taxon>
        <taxon>Poaceae</taxon>
        <taxon>BOP clade</taxon>
        <taxon>Oryzoideae</taxon>
        <taxon>Oryzeae</taxon>
        <taxon>Oryzinae</taxon>
        <taxon>Oryza</taxon>
        <taxon>Oryza sativa</taxon>
    </lineage>
</organism>
<evidence type="ECO:0000313" key="1">
    <source>
        <dbReference type="EMBL" id="BAT14148.1"/>
    </source>
</evidence>
<protein>
    <submittedName>
        <fullName evidence="1">Os11g0506400 protein</fullName>
    </submittedName>
</protein>
<dbReference type="InParanoid" id="A0A0P0Y2M7"/>
<reference evidence="1 2" key="3">
    <citation type="journal article" date="2013" name="Rice">
        <title>Improvement of the Oryza sativa Nipponbare reference genome using next generation sequence and optical map data.</title>
        <authorList>
            <person name="Kawahara Y."/>
            <person name="de la Bastide M."/>
            <person name="Hamilton J.P."/>
            <person name="Kanamori H."/>
            <person name="McCombie W.R."/>
            <person name="Ouyang S."/>
            <person name="Schwartz D.C."/>
            <person name="Tanaka T."/>
            <person name="Wu J."/>
            <person name="Zhou S."/>
            <person name="Childs K.L."/>
            <person name="Davidson R.M."/>
            <person name="Lin H."/>
            <person name="Quesada-Ocampo L."/>
            <person name="Vaillancourt B."/>
            <person name="Sakai H."/>
            <person name="Lee S.S."/>
            <person name="Kim J."/>
            <person name="Numa H."/>
            <person name="Itoh T."/>
            <person name="Buell C.R."/>
            <person name="Matsumoto T."/>
        </authorList>
    </citation>
    <scope>NUCLEOTIDE SEQUENCE [LARGE SCALE GENOMIC DNA]</scope>
    <source>
        <strain evidence="2">cv. Nipponbare</strain>
    </source>
</reference>
<dbReference type="Proteomes" id="UP000059680">
    <property type="component" value="Chromosome 11"/>
</dbReference>
<dbReference type="SMR" id="A0A0P0Y2M7"/>
<name>A0A0P0Y2M7_ORYSJ</name>
<accession>A0A0P0Y2M7</accession>
<gene>
    <name evidence="1" type="ordered locus">Os11g0506400</name>
    <name evidence="1" type="ORF">OSNPB_110506400</name>
</gene>
<dbReference type="EMBL" id="AP014967">
    <property type="protein sequence ID" value="BAT14148.1"/>
    <property type="molecule type" value="Genomic_DNA"/>
</dbReference>
<keyword evidence="2" id="KW-1185">Reference proteome</keyword>
<dbReference type="AlphaFoldDB" id="A0A0P0Y2M7"/>
<dbReference type="Gene3D" id="1.10.238.10">
    <property type="entry name" value="EF-hand"/>
    <property type="match status" value="1"/>
</dbReference>
<evidence type="ECO:0000313" key="2">
    <source>
        <dbReference type="Proteomes" id="UP000059680"/>
    </source>
</evidence>